<evidence type="ECO:0000256" key="3">
    <source>
        <dbReference type="ARBA" id="ARBA00022679"/>
    </source>
</evidence>
<dbReference type="AlphaFoldDB" id="A0A0K2TW12"/>
<organism evidence="6">
    <name type="scientific">Lepeophtheirus salmonis</name>
    <name type="common">Salmon louse</name>
    <name type="synonym">Caligus salmonis</name>
    <dbReference type="NCBI Taxonomy" id="72036"/>
    <lineage>
        <taxon>Eukaryota</taxon>
        <taxon>Metazoa</taxon>
        <taxon>Ecdysozoa</taxon>
        <taxon>Arthropoda</taxon>
        <taxon>Crustacea</taxon>
        <taxon>Multicrustacea</taxon>
        <taxon>Hexanauplia</taxon>
        <taxon>Copepoda</taxon>
        <taxon>Siphonostomatoida</taxon>
        <taxon>Caligidae</taxon>
        <taxon>Lepeophtheirus</taxon>
    </lineage>
</organism>
<dbReference type="EMBL" id="HACA01012220">
    <property type="protein sequence ID" value="CDW29581.1"/>
    <property type="molecule type" value="Transcribed_RNA"/>
</dbReference>
<keyword evidence="5" id="KW-1133">Transmembrane helix</keyword>
<sequence length="510" mass="58631">MDFLCFFLFFLGSIIPSSYSDKFLIIHPFYAGSHVLTLHSVASKLIERGHRVTTIRFRDQHNLTLKSLGPRHKEILLAINNTQGNIPFLTREEEGVFQIPMDLLWNEGLSILSILQLPGSPWKVVEEHCAKMLNSELIEIVKKENFDLMVVDLIYNECSLALAYHLNIPTAGYWAFSFSGGECEFSSVSTPPSYIPTFLSRLSTNMNFFERTYNFLNKVVFGRLFIKFHCWLVDGYIAKYLKTEKEVLSSEELISNVNGLLINTNDIIDYPRLKADTAINIGGMQIRKERQKLPKELEEWIDGAPNGVILLSMGFIFDMAIVPEKMMRNIFNAFSRLPFRFIVKIESQMDNLPNNIYTSTFLPQQDILDHPKTIAFFTHCGMHGVLEAIYFEVPMIGMPIFIDQGDVATRLQEKKIALILSKFATEEEIYNGIIEVTSNQSFTDNVRKLSTLFKMQRNHPIDDAVWFLEYLSLTKGAKHMLMSGRHLNIFQYFSLDVILFILVILCALFF</sequence>
<dbReference type="CDD" id="cd03784">
    <property type="entry name" value="GT1_Gtf-like"/>
    <property type="match status" value="1"/>
</dbReference>
<dbReference type="PROSITE" id="PS00375">
    <property type="entry name" value="UDPGT"/>
    <property type="match status" value="1"/>
</dbReference>
<gene>
    <name evidence="6" type="primary">Ugt1a7c</name>
</gene>
<reference evidence="6" key="1">
    <citation type="submission" date="2014-05" db="EMBL/GenBank/DDBJ databases">
        <authorList>
            <person name="Chronopoulou M."/>
        </authorList>
    </citation>
    <scope>NUCLEOTIDE SEQUENCE</scope>
    <source>
        <tissue evidence="6">Whole organism</tissue>
    </source>
</reference>
<dbReference type="SUPFAM" id="SSF53756">
    <property type="entry name" value="UDP-Glycosyltransferase/glycogen phosphorylase"/>
    <property type="match status" value="1"/>
</dbReference>
<evidence type="ECO:0000256" key="1">
    <source>
        <dbReference type="ARBA" id="ARBA00009995"/>
    </source>
</evidence>
<proteinExistence type="inferred from homology"/>
<keyword evidence="5" id="KW-0732">Signal</keyword>
<comment type="similarity">
    <text evidence="1 4">Belongs to the UDP-glycosyltransferase family.</text>
</comment>
<feature type="non-terminal residue" evidence="6">
    <location>
        <position position="510"/>
    </location>
</feature>
<keyword evidence="2 4" id="KW-0328">Glycosyltransferase</keyword>
<dbReference type="InterPro" id="IPR050271">
    <property type="entry name" value="UDP-glycosyltransferase"/>
</dbReference>
<protein>
    <recommendedName>
        <fullName evidence="5">UDP-glucuronosyltransferase</fullName>
        <ecNumber evidence="5">2.4.1.17</ecNumber>
    </recommendedName>
</protein>
<dbReference type="GO" id="GO:0015020">
    <property type="term" value="F:glucuronosyltransferase activity"/>
    <property type="evidence" value="ECO:0007669"/>
    <property type="project" value="UniProtKB-EC"/>
</dbReference>
<comment type="subcellular location">
    <subcellularLocation>
        <location evidence="5">Membrane</location>
        <topology evidence="5">Single-pass membrane protein</topology>
    </subcellularLocation>
</comment>
<dbReference type="PANTHER" id="PTHR48043">
    <property type="entry name" value="EG:EG0003.4 PROTEIN-RELATED"/>
    <property type="match status" value="1"/>
</dbReference>
<feature type="transmembrane region" description="Helical" evidence="5">
    <location>
        <begin position="489"/>
        <end position="509"/>
    </location>
</feature>
<comment type="catalytic activity">
    <reaction evidence="5">
        <text>glucuronate acceptor + UDP-alpha-D-glucuronate = acceptor beta-D-glucuronoside + UDP + H(+)</text>
        <dbReference type="Rhea" id="RHEA:21032"/>
        <dbReference type="ChEBI" id="CHEBI:15378"/>
        <dbReference type="ChEBI" id="CHEBI:58052"/>
        <dbReference type="ChEBI" id="CHEBI:58223"/>
        <dbReference type="ChEBI" id="CHEBI:132367"/>
        <dbReference type="ChEBI" id="CHEBI:132368"/>
        <dbReference type="EC" id="2.4.1.17"/>
    </reaction>
</comment>
<dbReference type="InterPro" id="IPR002213">
    <property type="entry name" value="UDP_glucos_trans"/>
</dbReference>
<evidence type="ECO:0000256" key="2">
    <source>
        <dbReference type="ARBA" id="ARBA00022676"/>
    </source>
</evidence>
<dbReference type="EC" id="2.4.1.17" evidence="5"/>
<keyword evidence="3 4" id="KW-0808">Transferase</keyword>
<dbReference type="Pfam" id="PF00201">
    <property type="entry name" value="UDPGT"/>
    <property type="match status" value="1"/>
</dbReference>
<dbReference type="FunFam" id="3.40.50.2000:FF:000021">
    <property type="entry name" value="UDP-glucuronosyltransferase"/>
    <property type="match status" value="1"/>
</dbReference>
<keyword evidence="5" id="KW-0812">Transmembrane</keyword>
<keyword evidence="5" id="KW-0472">Membrane</keyword>
<dbReference type="GO" id="GO:0016020">
    <property type="term" value="C:membrane"/>
    <property type="evidence" value="ECO:0007669"/>
    <property type="project" value="UniProtKB-SubCell"/>
</dbReference>
<name>A0A0K2TW12_LEPSM</name>
<feature type="chain" id="PRO_5005393100" description="UDP-glucuronosyltransferase" evidence="5">
    <location>
        <begin position="21"/>
        <end position="510"/>
    </location>
</feature>
<evidence type="ECO:0000256" key="4">
    <source>
        <dbReference type="RuleBase" id="RU003718"/>
    </source>
</evidence>
<evidence type="ECO:0000313" key="6">
    <source>
        <dbReference type="EMBL" id="CDW29581.1"/>
    </source>
</evidence>
<evidence type="ECO:0000256" key="5">
    <source>
        <dbReference type="RuleBase" id="RU362059"/>
    </source>
</evidence>
<dbReference type="InterPro" id="IPR035595">
    <property type="entry name" value="UDP_glycos_trans_CS"/>
</dbReference>
<accession>A0A0K2TW12</accession>
<feature type="signal peptide" evidence="5">
    <location>
        <begin position="1"/>
        <end position="20"/>
    </location>
</feature>
<dbReference type="PANTHER" id="PTHR48043:SF145">
    <property type="entry name" value="FI06409P-RELATED"/>
    <property type="match status" value="1"/>
</dbReference>
<dbReference type="Gene3D" id="3.40.50.2000">
    <property type="entry name" value="Glycogen Phosphorylase B"/>
    <property type="match status" value="2"/>
</dbReference>
<dbReference type="OrthoDB" id="5835829at2759"/>